<dbReference type="InterPro" id="IPR014023">
    <property type="entry name" value="Mononeg_RNA_pol_cat"/>
</dbReference>
<evidence type="ECO:0000256" key="7">
    <source>
        <dbReference type="ARBA" id="ARBA00022695"/>
    </source>
</evidence>
<keyword evidence="8" id="KW-0547">Nucleotide-binding</keyword>
<evidence type="ECO:0000259" key="21">
    <source>
        <dbReference type="PROSITE" id="PS50526"/>
    </source>
</evidence>
<evidence type="ECO:0000256" key="2">
    <source>
        <dbReference type="ARBA" id="ARBA00012494"/>
    </source>
</evidence>
<keyword evidence="5" id="KW-0808">Transferase</keyword>
<keyword evidence="10" id="KW-0946">Virion</keyword>
<sequence>MHYADDPAEPPGSSHYQIIYRKDQHLSTALLGGEVDYILHLKAQGKEHLLWTEHRKVLDLIQSRPLLSYEDFIRHSWALTKDLTAVEVKVATHRLAHELRVGHGVLNTGLLNWMQRTSTARSHAPQVPVVGEDVINHCITPEIVKWYHRVYSNRAEIRRISHKTTRDETILINGVSYKVVGDLVILPIRNPTRANIVAPYTTLLALNGMTNARFTTLLYARMCDYWHKYPSISLYTSCVNFYKAADIDLGLLGEDIYTVLKCLPSLAIGAVLKHTEFKIPSRFLETVLEDLPRSKVKDFISSPVHSIEEAHVRLELSGLWKTMGHPFIDVEASVRELRVKGTSPAVPTAQQEGEDIATYFKKYWCKGYWTKHRRWPPINNPEVLPPQLYDNYLQGTWDEVRPGSWSYELWRDIEFDAHVDFDYSIDSSELMSDKAMINCRDQWGYTYNPAAHKTLYGKPLKRPPRKHQRVILEYLERPEVSLKSVIRAIETGTFLDNWYAMIGVFKECELKKKKGRLFGKLSFEARLYQTATEHNLAEKIFPYIRGQSMTMSEEELKRVVLRMSSDLRAYAEHSMLFIAIDLSQWCTTWRHESAGPILRVLDEIFGLQGVYNFTQLFSQVAGVFIQNRFWPPEQKTSGEPTDGPSYIDGFLAWLEGLRQKGWTLATMMEIEKTAEEYGTAANLLGQGDNQVICLRHPSERQLANLGITVAQWVDGFLKLLESRMSKLGLVLKTKESWVSSSLFEYSREYHLSGCPVSRGLKLASKLLSAPNTQLPTFNMTLSSLYAAGEGLAAADPTPLMSYYLTTVLAQGYLREKLSKEFLKDTASLTTLLSYGRTVGGLPITPFSGFCYRGTLDSLSSNLSVLKTLEETGYGDSVSRLIDVHTKASRVDPLLLVQDPESLPLDLPLQTENYLRGVISNKLVGFVKNQQLLPLFRVTAAEQERALARDLLEVKPCHPRLANLLYSLSNAGLRQRLLGQFSNTSSLQALLIRQDSEPSINLYSVVEDIDDMMFVDLEFRRTGPSHGSLAYQCRYPPNSTWCSATAAQLLRDFHWSRYGPVGVTMPAPQESYLLAPYSTLPQVSYPNTLLACVESLQPDAYLQRGRYRPYFGSKTSDRVRRAALQIVDADKQAVALRKLLTLQPWVRAHLDQNFNTLFQTLIEEKTSISLDNLELLRDQRIGGKVDHRVNNPTSPKGSMANTLLGFSSHVFLTTDTATAQTRGGQDWTICYQTVFVTALSRLELEHRFGLPIEGKWGLWLDCSGCTRPVEDHSFHLERAPQYGGLPLPRKLDMLQIVRPASLPPGDITGRQGLQVHYARRFATVFLSCLDPQGGGHFVAVAPSSALNISELAKLDITAVLRHTRVYLDALNPSCLNLLRSEVMLCYQTTLLAMDNVLQSIVISGQLKNIYRLARTTCNLLDHGHTTPFLEYTRSDRLALIVALLRSKDPSDTSFYRDYGVLTPRETPRTVLRVAYLKAAEMRDSASLALIQKVQDRVRRQGLDSETVCRLLPEHCRPLVVADEASCCQAVRAESLPNLLPPLPIIGETIPLGRPREIRLIAKQTRPHLSHMHMSCVLGLNILTSELGWLLRHHETMKAGIFTRRSVLVVESYGGPLSLVVAHYTSETLTILAQDPIDDPPLLERLINTGPLDHLADQCDISYNRNLWIASLITPFRLELHPSSCVIWEDTRWQTYIASAPIKSRHLVRCTVTEVIRHPGITLIESRPCPISPESSTWLLLERSTDDSDIHVPAFSANWNGMRFDQKEIRFQCRALWYSTNQYCCCLNHIRNLLSELSVNIETRQTAVKSLSDGLARVETSIRTLKYEELRSRARDPLHWTARRARSDTLMDLQVVWHLYRFLYLMARGQLPVDWLTDYVSDCHCHISIEGLRVCQLSCRGEDVVGRRRESGRSLARSFPRVVYPLWAILEDLPIRPRRRQSTVSLTY</sequence>
<evidence type="ECO:0000256" key="18">
    <source>
        <dbReference type="ARBA" id="ARBA00047332"/>
    </source>
</evidence>
<evidence type="ECO:0000256" key="11">
    <source>
        <dbReference type="ARBA" id="ARBA00022953"/>
    </source>
</evidence>
<evidence type="ECO:0000313" key="23">
    <source>
        <dbReference type="Proteomes" id="UP000830786"/>
    </source>
</evidence>
<dbReference type="Pfam" id="PF14318">
    <property type="entry name" value="Mononeg_mRNAcap"/>
    <property type="match status" value="1"/>
</dbReference>
<evidence type="ECO:0000256" key="4">
    <source>
        <dbReference type="ARBA" id="ARBA00022664"/>
    </source>
</evidence>
<evidence type="ECO:0000256" key="13">
    <source>
        <dbReference type="ARBA" id="ARBA00023268"/>
    </source>
</evidence>
<comment type="catalytic activity">
    <reaction evidence="15">
        <text>a 5'-end (5'-triphosphoguanosine)-(2'-O-methyladenylyl)-adenylyl-cytidylyl-adenosine in mRNA + S-adenosyl-L-methionine = a 5'-end (N(7)-methyl 5'-triphosphoguanosine)-(2'-O-methyladenylyl)-adenylyl-cytidylyl-adenosine in mRNA + S-adenosyl-L-homocysteine</text>
        <dbReference type="Rhea" id="RHEA:65440"/>
        <dbReference type="Rhea" id="RHEA-COMP:16798"/>
        <dbReference type="Rhea" id="RHEA-COMP:16801"/>
        <dbReference type="ChEBI" id="CHEBI:57856"/>
        <dbReference type="ChEBI" id="CHEBI:59789"/>
        <dbReference type="ChEBI" id="CHEBI:156482"/>
        <dbReference type="ChEBI" id="CHEBI:156483"/>
    </reaction>
</comment>
<evidence type="ECO:0000313" key="22">
    <source>
        <dbReference type="EMBL" id="BCL64177.1"/>
    </source>
</evidence>
<evidence type="ECO:0000256" key="19">
    <source>
        <dbReference type="ARBA" id="ARBA00047370"/>
    </source>
</evidence>
<dbReference type="GO" id="GO:0004482">
    <property type="term" value="F:mRNA 5'-cap (guanine-N7-)-methyltransferase activity"/>
    <property type="evidence" value="ECO:0007669"/>
    <property type="project" value="InterPro"/>
</dbReference>
<evidence type="ECO:0000256" key="10">
    <source>
        <dbReference type="ARBA" id="ARBA00022844"/>
    </source>
</evidence>
<dbReference type="GO" id="GO:0044423">
    <property type="term" value="C:virion component"/>
    <property type="evidence" value="ECO:0007669"/>
    <property type="project" value="UniProtKB-KW"/>
</dbReference>
<evidence type="ECO:0000256" key="17">
    <source>
        <dbReference type="ARBA" id="ARBA00031012"/>
    </source>
</evidence>
<protein>
    <recommendedName>
        <fullName evidence="2">RNA-directed RNA polymerase</fullName>
        <ecNumber evidence="2">2.7.7.48</ecNumber>
    </recommendedName>
    <alternativeName>
        <fullName evidence="17">Replicase</fullName>
    </alternativeName>
    <alternativeName>
        <fullName evidence="16">Transcriptase</fullName>
    </alternativeName>
</protein>
<comment type="catalytic activity">
    <reaction evidence="19">
        <text>a 5'-end (5'-triphosphoguanosine)-adenylyl-adenylyl-cytidylyl-adenosine in mRNA + 2 S-adenosyl-L-methionine = a 5'-end (N(7)-methyl 5'-triphosphoguanosine)-(2'-O-methyladenylyl)-adenylyl-cytidylyl-adenosine in mRNA + 2 S-adenosyl-L-homocysteine + H(+)</text>
        <dbReference type="Rhea" id="RHEA:65376"/>
        <dbReference type="Rhea" id="RHEA-COMP:16797"/>
        <dbReference type="Rhea" id="RHEA-COMP:16798"/>
        <dbReference type="ChEBI" id="CHEBI:15378"/>
        <dbReference type="ChEBI" id="CHEBI:57856"/>
        <dbReference type="ChEBI" id="CHEBI:59789"/>
        <dbReference type="ChEBI" id="CHEBI:156483"/>
        <dbReference type="ChEBI" id="CHEBI:156484"/>
        <dbReference type="EC" id="2.1.1.375"/>
    </reaction>
</comment>
<dbReference type="Proteomes" id="UP000830786">
    <property type="component" value="Segment"/>
</dbReference>
<comment type="catalytic activity">
    <reaction evidence="18">
        <text>a 5'-end (5'-triphosphoguanosine)-adenylyl-adenylyl-cytidylyl-adenosine in mRNA + S-adenosyl-L-methionine = a 5'-end (5'-triphosphoguanosine)-(2'-O-methyladenylyl)-adenylyl-cytidylyl-adenosine in mRNA + S-adenosyl-L-homocysteine + H(+)</text>
        <dbReference type="Rhea" id="RHEA:65380"/>
        <dbReference type="Rhea" id="RHEA-COMP:16797"/>
        <dbReference type="Rhea" id="RHEA-COMP:16801"/>
        <dbReference type="ChEBI" id="CHEBI:15378"/>
        <dbReference type="ChEBI" id="CHEBI:57856"/>
        <dbReference type="ChEBI" id="CHEBI:59789"/>
        <dbReference type="ChEBI" id="CHEBI:156482"/>
        <dbReference type="ChEBI" id="CHEBI:156484"/>
    </reaction>
</comment>
<dbReference type="KEGG" id="vg:80537626"/>
<evidence type="ECO:0000256" key="12">
    <source>
        <dbReference type="ARBA" id="ARBA00023042"/>
    </source>
</evidence>
<reference evidence="22" key="1">
    <citation type="journal article" date="2021" name="Virus Res.">
        <title>A novel nyavirus lacking matrix and glycoprotein genes from Argas japonicus ticks.</title>
        <authorList>
            <person name="Kobayashi D."/>
            <person name="Komatsu N."/>
            <person name="Faizah A.N."/>
            <person name="Amoa-Bosompem M."/>
            <person name="Sawabe K."/>
            <person name="Isawa H."/>
        </authorList>
    </citation>
    <scope>NUCLEOTIDE SEQUENCE</scope>
    <source>
        <strain evidence="22">19AP3</strain>
    </source>
</reference>
<organism evidence="22 23">
    <name type="scientific">Sekira virus</name>
    <dbReference type="NCBI Taxonomy" id="2776145"/>
    <lineage>
        <taxon>Viruses</taxon>
        <taxon>Riboviria</taxon>
        <taxon>Orthornavirae</taxon>
        <taxon>Negarnaviricota</taxon>
        <taxon>Haploviricotina</taxon>
        <taxon>Monjiviricetes</taxon>
        <taxon>Mononegavirales</taxon>
        <taxon>Nyamiviridae</taxon>
        <taxon>Nyavirus</taxon>
        <taxon>Nyavirus argatis</taxon>
    </lineage>
</organism>
<evidence type="ECO:0000256" key="6">
    <source>
        <dbReference type="ARBA" id="ARBA00022691"/>
    </source>
</evidence>
<keyword evidence="23" id="KW-1185">Reference proteome</keyword>
<comment type="catalytic activity">
    <reaction evidence="14">
        <text>a 5'-end triphospho-adenylyl-adenylyl-cytidylyl-adenosine in mRNA + GDP + H(+) = a 5'-end (5'-triphosphoguanosine)-adenylyl-adenylyl-cytidylyl-adenosine in mRNA + diphosphate</text>
        <dbReference type="Rhea" id="RHEA:65436"/>
        <dbReference type="Rhea" id="RHEA-COMP:16797"/>
        <dbReference type="Rhea" id="RHEA-COMP:16799"/>
        <dbReference type="ChEBI" id="CHEBI:15378"/>
        <dbReference type="ChEBI" id="CHEBI:33019"/>
        <dbReference type="ChEBI" id="CHEBI:58189"/>
        <dbReference type="ChEBI" id="CHEBI:156484"/>
        <dbReference type="ChEBI" id="CHEBI:156503"/>
        <dbReference type="EC" id="2.7.7.88"/>
    </reaction>
</comment>
<evidence type="ECO:0000256" key="15">
    <source>
        <dbReference type="ARBA" id="ARBA00024499"/>
    </source>
</evidence>
<gene>
    <name evidence="22" type="primary">L</name>
</gene>
<evidence type="ECO:0000256" key="20">
    <source>
        <dbReference type="ARBA" id="ARBA00048548"/>
    </source>
</evidence>
<keyword evidence="6" id="KW-0949">S-adenosyl-L-methionine</keyword>
<keyword evidence="3" id="KW-0696">RNA-directed RNA polymerase</keyword>
<dbReference type="EC" id="2.7.7.48" evidence="2"/>
<proteinExistence type="predicted"/>
<evidence type="ECO:0000256" key="8">
    <source>
        <dbReference type="ARBA" id="ARBA00022741"/>
    </source>
</evidence>
<evidence type="ECO:0000256" key="14">
    <source>
        <dbReference type="ARBA" id="ARBA00024494"/>
    </source>
</evidence>
<keyword evidence="11" id="KW-0693">Viral RNA replication</keyword>
<evidence type="ECO:0000256" key="3">
    <source>
        <dbReference type="ARBA" id="ARBA00022484"/>
    </source>
</evidence>
<evidence type="ECO:0000256" key="9">
    <source>
        <dbReference type="ARBA" id="ARBA00022840"/>
    </source>
</evidence>
<dbReference type="GO" id="GO:0003968">
    <property type="term" value="F:RNA-directed RNA polymerase activity"/>
    <property type="evidence" value="ECO:0007669"/>
    <property type="project" value="UniProtKB-KW"/>
</dbReference>
<dbReference type="Pfam" id="PF00946">
    <property type="entry name" value="Mononeg_RNA_pol"/>
    <property type="match status" value="1"/>
</dbReference>
<dbReference type="EMBL" id="LC585887">
    <property type="protein sequence ID" value="BCL64177.1"/>
    <property type="molecule type" value="Viral_cRNA"/>
</dbReference>
<keyword evidence="9" id="KW-0067">ATP-binding</keyword>
<keyword evidence="13" id="KW-0511">Multifunctional enzyme</keyword>
<dbReference type="GeneID" id="80537626"/>
<dbReference type="GO" id="GO:0005524">
    <property type="term" value="F:ATP binding"/>
    <property type="evidence" value="ECO:0007669"/>
    <property type="project" value="UniProtKB-KW"/>
</dbReference>
<accession>A0AAD1NG15</accession>
<comment type="subcellular location">
    <subcellularLocation>
        <location evidence="1">Virion</location>
    </subcellularLocation>
</comment>
<evidence type="ECO:0000256" key="1">
    <source>
        <dbReference type="ARBA" id="ARBA00004328"/>
    </source>
</evidence>
<evidence type="ECO:0000256" key="5">
    <source>
        <dbReference type="ARBA" id="ARBA00022679"/>
    </source>
</evidence>
<name>A0AAD1NG15_9MONO</name>
<evidence type="ECO:0000256" key="16">
    <source>
        <dbReference type="ARBA" id="ARBA00030436"/>
    </source>
</evidence>
<dbReference type="InterPro" id="IPR026890">
    <property type="entry name" value="Mononeg_mRNAcap"/>
</dbReference>
<dbReference type="PROSITE" id="PS50526">
    <property type="entry name" value="RDRP_SSRNA_NEG_NONSEG"/>
    <property type="match status" value="1"/>
</dbReference>
<keyword evidence="12" id="KW-0506">mRNA capping</keyword>
<keyword evidence="7" id="KW-0548">Nucleotidyltransferase</keyword>
<comment type="catalytic activity">
    <reaction evidence="20">
        <text>GTP + H2O = GDP + phosphate + H(+)</text>
        <dbReference type="Rhea" id="RHEA:19669"/>
        <dbReference type="ChEBI" id="CHEBI:15377"/>
        <dbReference type="ChEBI" id="CHEBI:15378"/>
        <dbReference type="ChEBI" id="CHEBI:37565"/>
        <dbReference type="ChEBI" id="CHEBI:43474"/>
        <dbReference type="ChEBI" id="CHEBI:58189"/>
    </reaction>
</comment>
<keyword evidence="4" id="KW-0507">mRNA processing</keyword>
<dbReference type="RefSeq" id="YP_010799278.1">
    <property type="nucleotide sequence ID" value="NC_076611.1"/>
</dbReference>
<feature type="domain" description="RdRp catalytic" evidence="21">
    <location>
        <begin position="574"/>
        <end position="753"/>
    </location>
</feature>